<name>A0ABW3DG12_9BACL</name>
<protein>
    <submittedName>
        <fullName evidence="1">Gamma-glutamyl-gamma-aminobutyrate hydrolase family protein</fullName>
    </submittedName>
</protein>
<evidence type="ECO:0000313" key="2">
    <source>
        <dbReference type="Proteomes" id="UP001597120"/>
    </source>
</evidence>
<organism evidence="1 2">
    <name type="scientific">Paenibacillus residui</name>
    <dbReference type="NCBI Taxonomy" id="629724"/>
    <lineage>
        <taxon>Bacteria</taxon>
        <taxon>Bacillati</taxon>
        <taxon>Bacillota</taxon>
        <taxon>Bacilli</taxon>
        <taxon>Bacillales</taxon>
        <taxon>Paenibacillaceae</taxon>
        <taxon>Paenibacillus</taxon>
    </lineage>
</organism>
<dbReference type="RefSeq" id="WP_379291770.1">
    <property type="nucleotide sequence ID" value="NZ_JBHTIU010000108.1"/>
</dbReference>
<evidence type="ECO:0000313" key="1">
    <source>
        <dbReference type="EMBL" id="MFD0872408.1"/>
    </source>
</evidence>
<dbReference type="PANTHER" id="PTHR43235:SF1">
    <property type="entry name" value="GLUTAMINE AMIDOTRANSFERASE PB2B2.05-RELATED"/>
    <property type="match status" value="1"/>
</dbReference>
<accession>A0ABW3DG12</accession>
<keyword evidence="1" id="KW-0378">Hydrolase</keyword>
<keyword evidence="2" id="KW-1185">Reference proteome</keyword>
<dbReference type="CDD" id="cd01745">
    <property type="entry name" value="GATase1_2"/>
    <property type="match status" value="1"/>
</dbReference>
<dbReference type="Gene3D" id="3.40.50.880">
    <property type="match status" value="1"/>
</dbReference>
<dbReference type="InterPro" id="IPR044668">
    <property type="entry name" value="PuuD-like"/>
</dbReference>
<dbReference type="PANTHER" id="PTHR43235">
    <property type="entry name" value="GLUTAMINE AMIDOTRANSFERASE PB2B2.05-RELATED"/>
    <property type="match status" value="1"/>
</dbReference>
<gene>
    <name evidence="1" type="ORF">ACFQ03_25115</name>
</gene>
<dbReference type="PROSITE" id="PS51273">
    <property type="entry name" value="GATASE_TYPE_1"/>
    <property type="match status" value="1"/>
</dbReference>
<dbReference type="GO" id="GO:0016787">
    <property type="term" value="F:hydrolase activity"/>
    <property type="evidence" value="ECO:0007669"/>
    <property type="project" value="UniProtKB-KW"/>
</dbReference>
<dbReference type="SUPFAM" id="SSF52317">
    <property type="entry name" value="Class I glutamine amidotransferase-like"/>
    <property type="match status" value="1"/>
</dbReference>
<dbReference type="EMBL" id="JBHTIU010000108">
    <property type="protein sequence ID" value="MFD0872408.1"/>
    <property type="molecule type" value="Genomic_DNA"/>
</dbReference>
<sequence length="237" mass="25876">MVFAIKPLVGITCYMNEEQVYLGHVYSDTILRSGGLPVAIPVIRELQDVEQLAETLDGLLLSGGEDIDPEWYGEDPIPGLGTVTPARDWSEIHLARRFLALNKPVFAICRGCQVLNAAFGGSLYQDLGSQHPSIQHAQKAPRSHRSHKITILEGTLLHSIAGTEQVKVNSFHHQAVKQEAPGFRVSSRAPDGVIESVEHPGSKFVLGVQWHPEHTALTDSLSAKLFEAFVQACSSPD</sequence>
<dbReference type="Proteomes" id="UP001597120">
    <property type="component" value="Unassembled WGS sequence"/>
</dbReference>
<proteinExistence type="predicted"/>
<reference evidence="2" key="1">
    <citation type="journal article" date="2019" name="Int. J. Syst. Evol. Microbiol.">
        <title>The Global Catalogue of Microorganisms (GCM) 10K type strain sequencing project: providing services to taxonomists for standard genome sequencing and annotation.</title>
        <authorList>
            <consortium name="The Broad Institute Genomics Platform"/>
            <consortium name="The Broad Institute Genome Sequencing Center for Infectious Disease"/>
            <person name="Wu L."/>
            <person name="Ma J."/>
        </authorList>
    </citation>
    <scope>NUCLEOTIDE SEQUENCE [LARGE SCALE GENOMIC DNA]</scope>
    <source>
        <strain evidence="2">CCUG 57263</strain>
    </source>
</reference>
<dbReference type="InterPro" id="IPR029062">
    <property type="entry name" value="Class_I_gatase-like"/>
</dbReference>
<comment type="caution">
    <text evidence="1">The sequence shown here is derived from an EMBL/GenBank/DDBJ whole genome shotgun (WGS) entry which is preliminary data.</text>
</comment>
<dbReference type="InterPro" id="IPR011697">
    <property type="entry name" value="Peptidase_C26"/>
</dbReference>
<dbReference type="Pfam" id="PF07722">
    <property type="entry name" value="Peptidase_C26"/>
    <property type="match status" value="1"/>
</dbReference>